<reference evidence="2" key="1">
    <citation type="submission" date="2020-08" db="EMBL/GenBank/DDBJ databases">
        <title>Multicomponent nature underlies the extraordinary mechanical properties of spider dragline silk.</title>
        <authorList>
            <person name="Kono N."/>
            <person name="Nakamura H."/>
            <person name="Mori M."/>
            <person name="Yoshida Y."/>
            <person name="Ohtoshi R."/>
            <person name="Malay A.D."/>
            <person name="Moran D.A.P."/>
            <person name="Tomita M."/>
            <person name="Numata K."/>
            <person name="Arakawa K."/>
        </authorList>
    </citation>
    <scope>NUCLEOTIDE SEQUENCE</scope>
</reference>
<dbReference type="Proteomes" id="UP000886998">
    <property type="component" value="Unassembled WGS sequence"/>
</dbReference>
<feature type="region of interest" description="Disordered" evidence="1">
    <location>
        <begin position="63"/>
        <end position="82"/>
    </location>
</feature>
<sequence>MDRWLKLGTTTTKESNTYSSNQLTGNNEIKDESTSILKEPVKKEAKSYHFITWPILVTSARSNHNATTSQHINLHSSLLKER</sequence>
<gene>
    <name evidence="2" type="ORF">TNIN_243301</name>
</gene>
<accession>A0A8X6XH08</accession>
<organism evidence="2 3">
    <name type="scientific">Trichonephila inaurata madagascariensis</name>
    <dbReference type="NCBI Taxonomy" id="2747483"/>
    <lineage>
        <taxon>Eukaryota</taxon>
        <taxon>Metazoa</taxon>
        <taxon>Ecdysozoa</taxon>
        <taxon>Arthropoda</taxon>
        <taxon>Chelicerata</taxon>
        <taxon>Arachnida</taxon>
        <taxon>Araneae</taxon>
        <taxon>Araneomorphae</taxon>
        <taxon>Entelegynae</taxon>
        <taxon>Araneoidea</taxon>
        <taxon>Nephilidae</taxon>
        <taxon>Trichonephila</taxon>
        <taxon>Trichonephila inaurata</taxon>
    </lineage>
</organism>
<evidence type="ECO:0000313" key="2">
    <source>
        <dbReference type="EMBL" id="GFY52510.1"/>
    </source>
</evidence>
<evidence type="ECO:0000313" key="3">
    <source>
        <dbReference type="Proteomes" id="UP000886998"/>
    </source>
</evidence>
<feature type="compositionally biased region" description="Polar residues" evidence="1">
    <location>
        <begin position="8"/>
        <end position="26"/>
    </location>
</feature>
<protein>
    <submittedName>
        <fullName evidence="2">Uncharacterized protein</fullName>
    </submittedName>
</protein>
<evidence type="ECO:0000256" key="1">
    <source>
        <dbReference type="SAM" id="MobiDB-lite"/>
    </source>
</evidence>
<dbReference type="OrthoDB" id="6717483at2759"/>
<name>A0A8X6XH08_9ARAC</name>
<feature type="region of interest" description="Disordered" evidence="1">
    <location>
        <begin position="1"/>
        <end position="26"/>
    </location>
</feature>
<feature type="compositionally biased region" description="Polar residues" evidence="1">
    <location>
        <begin position="63"/>
        <end position="76"/>
    </location>
</feature>
<proteinExistence type="predicted"/>
<comment type="caution">
    <text evidence="2">The sequence shown here is derived from an EMBL/GenBank/DDBJ whole genome shotgun (WGS) entry which is preliminary data.</text>
</comment>
<dbReference type="AlphaFoldDB" id="A0A8X6XH08"/>
<keyword evidence="3" id="KW-1185">Reference proteome</keyword>
<dbReference type="EMBL" id="BMAV01008727">
    <property type="protein sequence ID" value="GFY52510.1"/>
    <property type="molecule type" value="Genomic_DNA"/>
</dbReference>